<sequence length="203" mass="21869">MSRDAGTPPGGAPELVLASTSPYRRALLARLGVPFRCVPPPFDEAAYPREGLTPAALAGRLAEGKARSVAALEPAATVIGSDQLATIDGEVLGKPLTRERAAEQLERLSGRTHELITALVVVSPLGERRHVDRTRLTMRGLDRAAIERYVARDMPLDCAGSYKLEQRGIALFESIESEDHAAIVGLPLIRLVTILRDLGHEIP</sequence>
<dbReference type="RefSeq" id="WP_148597065.1">
    <property type="nucleotide sequence ID" value="NZ_CP042997.1"/>
</dbReference>
<dbReference type="HAMAP" id="MF_00528">
    <property type="entry name" value="Maf"/>
    <property type="match status" value="1"/>
</dbReference>
<gene>
    <name evidence="6" type="primary">yceF</name>
    <name evidence="6" type="ORF">OJF2_61080</name>
</gene>
<dbReference type="AlphaFoldDB" id="A0A5B9WAM8"/>
<dbReference type="GO" id="GO:0047429">
    <property type="term" value="F:nucleoside triphosphate diphosphatase activity"/>
    <property type="evidence" value="ECO:0007669"/>
    <property type="project" value="InterPro"/>
</dbReference>
<proteinExistence type="inferred from homology"/>
<comment type="cofactor">
    <cofactor evidence="5">
        <name>a divalent metal cation</name>
        <dbReference type="ChEBI" id="CHEBI:60240"/>
    </cofactor>
</comment>
<dbReference type="Gene3D" id="3.90.950.10">
    <property type="match status" value="1"/>
</dbReference>
<comment type="caution">
    <text evidence="5">Lacks conserved residue(s) required for the propagation of feature annotation.</text>
</comment>
<evidence type="ECO:0000256" key="3">
    <source>
        <dbReference type="ARBA" id="ARBA00022801"/>
    </source>
</evidence>
<evidence type="ECO:0000313" key="6">
    <source>
        <dbReference type="EMBL" id="QEH37517.1"/>
    </source>
</evidence>
<reference evidence="6 7" key="1">
    <citation type="submission" date="2019-08" db="EMBL/GenBank/DDBJ databases">
        <title>Deep-cultivation of Planctomycetes and their phenomic and genomic characterization uncovers novel biology.</title>
        <authorList>
            <person name="Wiegand S."/>
            <person name="Jogler M."/>
            <person name="Boedeker C."/>
            <person name="Pinto D."/>
            <person name="Vollmers J."/>
            <person name="Rivas-Marin E."/>
            <person name="Kohn T."/>
            <person name="Peeters S.H."/>
            <person name="Heuer A."/>
            <person name="Rast P."/>
            <person name="Oberbeckmann S."/>
            <person name="Bunk B."/>
            <person name="Jeske O."/>
            <person name="Meyerdierks A."/>
            <person name="Storesund J.E."/>
            <person name="Kallscheuer N."/>
            <person name="Luecker S."/>
            <person name="Lage O.M."/>
            <person name="Pohl T."/>
            <person name="Merkel B.J."/>
            <person name="Hornburger P."/>
            <person name="Mueller R.-W."/>
            <person name="Bruemmer F."/>
            <person name="Labrenz M."/>
            <person name="Spormann A.M."/>
            <person name="Op den Camp H."/>
            <person name="Overmann J."/>
            <person name="Amann R."/>
            <person name="Jetten M.S.M."/>
            <person name="Mascher T."/>
            <person name="Medema M.H."/>
            <person name="Devos D.P."/>
            <person name="Kaster A.-K."/>
            <person name="Ovreas L."/>
            <person name="Rohde M."/>
            <person name="Galperin M.Y."/>
            <person name="Jogler C."/>
        </authorList>
    </citation>
    <scope>NUCLEOTIDE SEQUENCE [LARGE SCALE GENOMIC DNA]</scope>
    <source>
        <strain evidence="6 7">OJF2</strain>
    </source>
</reference>
<protein>
    <recommendedName>
        <fullName evidence="5">7-methyl-GTP pyrophosphatase</fullName>
        <shortName evidence="5">m(7)GTP pyrophosphatase</shortName>
        <ecNumber evidence="5">3.6.1.-</ecNumber>
    </recommendedName>
</protein>
<dbReference type="PANTHER" id="PTHR43213:SF10">
    <property type="entry name" value="7-METHYL-GTP PYROPHOSPHATASE"/>
    <property type="match status" value="1"/>
</dbReference>
<accession>A0A5B9WAM8</accession>
<comment type="function">
    <text evidence="5">Nucleoside triphosphate pyrophosphatase that hydrolyzes 7-methyl-GTP (m(7)GTP). May have a dual role in cell division arrest and in preventing the incorporation of modified nucleotides into cellular nucleic acids.</text>
</comment>
<comment type="catalytic activity">
    <reaction evidence="5">
        <text>N(7)-methyl-GTP + H2O = N(7)-methyl-GMP + diphosphate + H(+)</text>
        <dbReference type="Rhea" id="RHEA:58744"/>
        <dbReference type="ChEBI" id="CHEBI:15377"/>
        <dbReference type="ChEBI" id="CHEBI:15378"/>
        <dbReference type="ChEBI" id="CHEBI:33019"/>
        <dbReference type="ChEBI" id="CHEBI:58285"/>
        <dbReference type="ChEBI" id="CHEBI:87133"/>
    </reaction>
</comment>
<dbReference type="EC" id="3.6.1.-" evidence="5"/>
<evidence type="ECO:0000256" key="1">
    <source>
        <dbReference type="ARBA" id="ARBA00004496"/>
    </source>
</evidence>
<feature type="active site" description="Proton acceptor" evidence="5">
    <location>
        <position position="82"/>
    </location>
</feature>
<evidence type="ECO:0000256" key="5">
    <source>
        <dbReference type="HAMAP-Rule" id="MF_00528"/>
    </source>
</evidence>
<keyword evidence="4 5" id="KW-0546">Nucleotide metabolism</keyword>
<evidence type="ECO:0000313" key="7">
    <source>
        <dbReference type="Proteomes" id="UP000324233"/>
    </source>
</evidence>
<dbReference type="InterPro" id="IPR029001">
    <property type="entry name" value="ITPase-like_fam"/>
</dbReference>
<feature type="site" description="Important for substrate specificity" evidence="5">
    <location>
        <position position="23"/>
    </location>
</feature>
<dbReference type="Pfam" id="PF02545">
    <property type="entry name" value="Maf"/>
    <property type="match status" value="1"/>
</dbReference>
<dbReference type="PANTHER" id="PTHR43213">
    <property type="entry name" value="BIFUNCTIONAL DTTP/UTP PYROPHOSPHATASE/METHYLTRANSFERASE PROTEIN-RELATED"/>
    <property type="match status" value="1"/>
</dbReference>
<evidence type="ECO:0000256" key="4">
    <source>
        <dbReference type="ARBA" id="ARBA00023080"/>
    </source>
</evidence>
<dbReference type="KEGG" id="agv:OJF2_61080"/>
<keyword evidence="3 5" id="KW-0378">Hydrolase</keyword>
<evidence type="ECO:0000256" key="2">
    <source>
        <dbReference type="ARBA" id="ARBA00022490"/>
    </source>
</evidence>
<dbReference type="EMBL" id="CP042997">
    <property type="protein sequence ID" value="QEH37517.1"/>
    <property type="molecule type" value="Genomic_DNA"/>
</dbReference>
<dbReference type="InterPro" id="IPR003697">
    <property type="entry name" value="Maf-like"/>
</dbReference>
<name>A0A5B9WAM8_9BACT</name>
<dbReference type="NCBIfam" id="TIGR00172">
    <property type="entry name" value="maf"/>
    <property type="match status" value="1"/>
</dbReference>
<dbReference type="CDD" id="cd00555">
    <property type="entry name" value="Maf"/>
    <property type="match status" value="1"/>
</dbReference>
<feature type="site" description="Important for substrate specificity" evidence="5">
    <location>
        <position position="83"/>
    </location>
</feature>
<dbReference type="OrthoDB" id="9807767at2"/>
<comment type="similarity">
    <text evidence="5">Belongs to the Maf family. YceF subfamily.</text>
</comment>
<dbReference type="PIRSF" id="PIRSF006305">
    <property type="entry name" value="Maf"/>
    <property type="match status" value="1"/>
</dbReference>
<dbReference type="Proteomes" id="UP000324233">
    <property type="component" value="Chromosome"/>
</dbReference>
<keyword evidence="7" id="KW-1185">Reference proteome</keyword>
<feature type="site" description="Important for substrate specificity" evidence="5">
    <location>
        <position position="165"/>
    </location>
</feature>
<comment type="subcellular location">
    <subcellularLocation>
        <location evidence="1 5">Cytoplasm</location>
    </subcellularLocation>
</comment>
<dbReference type="GO" id="GO:0005737">
    <property type="term" value="C:cytoplasm"/>
    <property type="evidence" value="ECO:0007669"/>
    <property type="project" value="UniProtKB-SubCell"/>
</dbReference>
<keyword evidence="2 5" id="KW-0963">Cytoplasm</keyword>
<dbReference type="GO" id="GO:0009117">
    <property type="term" value="P:nucleotide metabolic process"/>
    <property type="evidence" value="ECO:0007669"/>
    <property type="project" value="UniProtKB-KW"/>
</dbReference>
<dbReference type="SUPFAM" id="SSF52972">
    <property type="entry name" value="ITPase-like"/>
    <property type="match status" value="1"/>
</dbReference>
<organism evidence="6 7">
    <name type="scientific">Aquisphaera giovannonii</name>
    <dbReference type="NCBI Taxonomy" id="406548"/>
    <lineage>
        <taxon>Bacteria</taxon>
        <taxon>Pseudomonadati</taxon>
        <taxon>Planctomycetota</taxon>
        <taxon>Planctomycetia</taxon>
        <taxon>Isosphaerales</taxon>
        <taxon>Isosphaeraceae</taxon>
        <taxon>Aquisphaera</taxon>
    </lineage>
</organism>